<dbReference type="Proteomes" id="UP000603640">
    <property type="component" value="Unassembled WGS sequence"/>
</dbReference>
<comment type="caution">
    <text evidence="3">The sequence shown here is derived from an EMBL/GenBank/DDBJ whole genome shotgun (WGS) entry which is preliminary data.</text>
</comment>
<evidence type="ECO:0000256" key="1">
    <source>
        <dbReference type="SAM" id="SignalP"/>
    </source>
</evidence>
<dbReference type="Gene3D" id="3.90.1300.10">
    <property type="entry name" value="Amidase signature (AS) domain"/>
    <property type="match status" value="1"/>
</dbReference>
<dbReference type="EMBL" id="JACRVF010000001">
    <property type="protein sequence ID" value="MBC5992443.1"/>
    <property type="molecule type" value="Genomic_DNA"/>
</dbReference>
<feature type="signal peptide" evidence="1">
    <location>
        <begin position="1"/>
        <end position="25"/>
    </location>
</feature>
<dbReference type="RefSeq" id="WP_187066388.1">
    <property type="nucleotide sequence ID" value="NZ_JACRVF010000001.1"/>
</dbReference>
<dbReference type="AlphaFoldDB" id="A0A923N4L8"/>
<name>A0A923N4L8_9BACT</name>
<reference evidence="3" key="1">
    <citation type="submission" date="2020-08" db="EMBL/GenBank/DDBJ databases">
        <title>Pontibacter sp. SD6 16S ribosomal RNA gene Genome sequencing and assembly.</title>
        <authorList>
            <person name="Kang M."/>
        </authorList>
    </citation>
    <scope>NUCLEOTIDE SEQUENCE</scope>
    <source>
        <strain evidence="3">SD6</strain>
    </source>
</reference>
<sequence length="525" mass="57338">MADKLSYLISALLSLLLLSGCTPEATSSATTADFNLQEATITEIHQAFKEGTCTCQQLVSAYLERIEKYDQPTKLNAIVVTNPEALERARQLDEEYRKTRRLRPLHCIPVIVKDNYNTKGLQTAAGSLAMKGFKPNEDAYQVRELKEAGAIVLAKSNMAEWAFSPMVSISSIAGETLNPYSLEHVPAGSSGGTAAAVAANFGTVGLGTDTGNSIRGPSSHNALVGFRSTLGLTSRHGIAPLYLRNDVGGPMARTVEDATKVLEVIAGYDPADPLTKHSQGKVPQNYTQFLDKNGLKGARIGVLRVLSDKDPDPQVKALFEQAIADLQALGAVIVDPFEVAHFDSLRKDQWCAVFQRDINEYLSAQGATVPVKNLDEIIATGKYSSYIEENLKYFQKNQVGPDEGSHTCGDAYHDPKRIAFRNAIEEAMDHFKVDAIIYPTWNNPPAKVGDFEGYKGDNSQIIAPHTGQPAFTVPMGYTYSSLPAGLQFLGRMFDEPTLIRLTYSYEQGTKHRKPPVKFTEKVAGK</sequence>
<dbReference type="InterPro" id="IPR036928">
    <property type="entry name" value="AS_sf"/>
</dbReference>
<dbReference type="Pfam" id="PF01425">
    <property type="entry name" value="Amidase"/>
    <property type="match status" value="1"/>
</dbReference>
<dbReference type="InterPro" id="IPR023631">
    <property type="entry name" value="Amidase_dom"/>
</dbReference>
<gene>
    <name evidence="3" type="ORF">H8S84_06290</name>
</gene>
<accession>A0A923N4L8</accession>
<feature type="chain" id="PRO_5036927136" evidence="1">
    <location>
        <begin position="26"/>
        <end position="525"/>
    </location>
</feature>
<protein>
    <submittedName>
        <fullName evidence="3">Amidase</fullName>
    </submittedName>
</protein>
<dbReference type="PANTHER" id="PTHR42678">
    <property type="entry name" value="AMIDASE"/>
    <property type="match status" value="1"/>
</dbReference>
<evidence type="ECO:0000313" key="3">
    <source>
        <dbReference type="EMBL" id="MBC5992443.1"/>
    </source>
</evidence>
<dbReference type="PROSITE" id="PS51257">
    <property type="entry name" value="PROKAR_LIPOPROTEIN"/>
    <property type="match status" value="1"/>
</dbReference>
<dbReference type="SUPFAM" id="SSF75304">
    <property type="entry name" value="Amidase signature (AS) enzymes"/>
    <property type="match status" value="1"/>
</dbReference>
<dbReference type="PANTHER" id="PTHR42678:SF34">
    <property type="entry name" value="OS04G0183300 PROTEIN"/>
    <property type="match status" value="1"/>
</dbReference>
<proteinExistence type="predicted"/>
<evidence type="ECO:0000259" key="2">
    <source>
        <dbReference type="Pfam" id="PF01425"/>
    </source>
</evidence>
<feature type="domain" description="Amidase" evidence="2">
    <location>
        <begin position="58"/>
        <end position="498"/>
    </location>
</feature>
<keyword evidence="1" id="KW-0732">Signal</keyword>
<keyword evidence="4" id="KW-1185">Reference proteome</keyword>
<organism evidence="3 4">
    <name type="scientific">Pontibacter cellulosilyticus</name>
    <dbReference type="NCBI Taxonomy" id="1720253"/>
    <lineage>
        <taxon>Bacteria</taxon>
        <taxon>Pseudomonadati</taxon>
        <taxon>Bacteroidota</taxon>
        <taxon>Cytophagia</taxon>
        <taxon>Cytophagales</taxon>
        <taxon>Hymenobacteraceae</taxon>
        <taxon>Pontibacter</taxon>
    </lineage>
</organism>
<evidence type="ECO:0000313" key="4">
    <source>
        <dbReference type="Proteomes" id="UP000603640"/>
    </source>
</evidence>